<protein>
    <submittedName>
        <fullName evidence="3">CAAX protease self-immunity</fullName>
    </submittedName>
</protein>
<proteinExistence type="predicted"/>
<dbReference type="InterPro" id="IPR003675">
    <property type="entry name" value="Rce1/LyrA-like_dom"/>
</dbReference>
<feature type="transmembrane region" description="Helical" evidence="1">
    <location>
        <begin position="160"/>
        <end position="180"/>
    </location>
</feature>
<feature type="transmembrane region" description="Helical" evidence="1">
    <location>
        <begin position="56"/>
        <end position="78"/>
    </location>
</feature>
<evidence type="ECO:0000259" key="2">
    <source>
        <dbReference type="Pfam" id="PF02517"/>
    </source>
</evidence>
<evidence type="ECO:0000256" key="1">
    <source>
        <dbReference type="SAM" id="Phobius"/>
    </source>
</evidence>
<dbReference type="Proteomes" id="UP000184038">
    <property type="component" value="Unassembled WGS sequence"/>
</dbReference>
<dbReference type="Pfam" id="PF02517">
    <property type="entry name" value="Rce1-like"/>
    <property type="match status" value="1"/>
</dbReference>
<feature type="transmembrane region" description="Helical" evidence="1">
    <location>
        <begin position="213"/>
        <end position="229"/>
    </location>
</feature>
<evidence type="ECO:0000313" key="3">
    <source>
        <dbReference type="EMBL" id="SHM31549.1"/>
    </source>
</evidence>
<dbReference type="RefSeq" id="WP_073285557.1">
    <property type="nucleotide sequence ID" value="NZ_FRCP01000008.1"/>
</dbReference>
<organism evidence="3 4">
    <name type="scientific">Anaerosporobacter mobilis DSM 15930</name>
    <dbReference type="NCBI Taxonomy" id="1120996"/>
    <lineage>
        <taxon>Bacteria</taxon>
        <taxon>Bacillati</taxon>
        <taxon>Bacillota</taxon>
        <taxon>Clostridia</taxon>
        <taxon>Lachnospirales</taxon>
        <taxon>Lachnospiraceae</taxon>
        <taxon>Anaerosporobacter</taxon>
    </lineage>
</organism>
<keyword evidence="1" id="KW-0812">Transmembrane</keyword>
<dbReference type="EMBL" id="FRCP01000008">
    <property type="protein sequence ID" value="SHM31549.1"/>
    <property type="molecule type" value="Genomic_DNA"/>
</dbReference>
<feature type="transmembrane region" description="Helical" evidence="1">
    <location>
        <begin position="186"/>
        <end position="206"/>
    </location>
</feature>
<keyword evidence="3" id="KW-0378">Hydrolase</keyword>
<keyword evidence="1" id="KW-1133">Transmembrane helix</keyword>
<accession>A0A1M7HT35</accession>
<feature type="transmembrane region" description="Helical" evidence="1">
    <location>
        <begin position="249"/>
        <end position="270"/>
    </location>
</feature>
<evidence type="ECO:0000313" key="4">
    <source>
        <dbReference type="Proteomes" id="UP000184038"/>
    </source>
</evidence>
<keyword evidence="4" id="KW-1185">Reference proteome</keyword>
<name>A0A1M7HT35_9FIRM</name>
<dbReference type="STRING" id="1120996.SAMN02746066_01550"/>
<keyword evidence="3" id="KW-0645">Protease</keyword>
<dbReference type="GO" id="GO:0006508">
    <property type="term" value="P:proteolysis"/>
    <property type="evidence" value="ECO:0007669"/>
    <property type="project" value="UniProtKB-KW"/>
</dbReference>
<keyword evidence="1" id="KW-0472">Membrane</keyword>
<dbReference type="GO" id="GO:0080120">
    <property type="term" value="P:CAAX-box protein maturation"/>
    <property type="evidence" value="ECO:0007669"/>
    <property type="project" value="UniProtKB-ARBA"/>
</dbReference>
<reference evidence="3 4" key="1">
    <citation type="submission" date="2016-11" db="EMBL/GenBank/DDBJ databases">
        <authorList>
            <person name="Jaros S."/>
            <person name="Januszkiewicz K."/>
            <person name="Wedrychowicz H."/>
        </authorList>
    </citation>
    <scope>NUCLEOTIDE SEQUENCE [LARGE SCALE GENOMIC DNA]</scope>
    <source>
        <strain evidence="3 4">DSM 15930</strain>
    </source>
</reference>
<feature type="transmembrane region" description="Helical" evidence="1">
    <location>
        <begin position="14"/>
        <end position="36"/>
    </location>
</feature>
<feature type="transmembrane region" description="Helical" evidence="1">
    <location>
        <begin position="120"/>
        <end position="140"/>
    </location>
</feature>
<sequence>MEYTDKREQNKREIALLIVYALGLSLLANIFILRVLPKLVSNMSNYFGYELKSSDLLTKYCMGIGVRVVGILIFLYIIKKFDFYKLFTFKISKQYIIISWLFIGYIIANIELGDFNKVNVVTIICMIIEAMSIGFFEEMVFRGTILPLFLEKWGKSKRGILFSVLVSSGIFSILHLSNLFTGELPIAVFSQVIYTCIIGIAFSALFLRTNKNLLWCCLLHGFYDMASGFGDFSKVLNANQEVSKELVSIVPYLINICLFIPLLIYSLFLLRKVE</sequence>
<feature type="domain" description="CAAX prenyl protease 2/Lysostaphin resistance protein A-like" evidence="2">
    <location>
        <begin position="123"/>
        <end position="225"/>
    </location>
</feature>
<feature type="transmembrane region" description="Helical" evidence="1">
    <location>
        <begin position="90"/>
        <end position="108"/>
    </location>
</feature>
<dbReference type="AlphaFoldDB" id="A0A1M7HT35"/>
<dbReference type="GO" id="GO:0004175">
    <property type="term" value="F:endopeptidase activity"/>
    <property type="evidence" value="ECO:0007669"/>
    <property type="project" value="UniProtKB-ARBA"/>
</dbReference>
<gene>
    <name evidence="3" type="ORF">SAMN02746066_01550</name>
</gene>